<feature type="domain" description="Rhodanese" evidence="1">
    <location>
        <begin position="16"/>
        <end position="103"/>
    </location>
</feature>
<accession>A0ABT5HTK2</accession>
<comment type="caution">
    <text evidence="2">The sequence shown here is derived from an EMBL/GenBank/DDBJ whole genome shotgun (WGS) entry which is preliminary data.</text>
</comment>
<dbReference type="RefSeq" id="WP_272747868.1">
    <property type="nucleotide sequence ID" value="NZ_JAQQKX010000006.1"/>
</dbReference>
<dbReference type="CDD" id="cd00158">
    <property type="entry name" value="RHOD"/>
    <property type="match status" value="1"/>
</dbReference>
<reference evidence="2 3" key="1">
    <citation type="submission" date="2023-01" db="EMBL/GenBank/DDBJ databases">
        <title>Novel species of the genus Asticcacaulis isolated from rivers.</title>
        <authorList>
            <person name="Lu H."/>
        </authorList>
    </citation>
    <scope>NUCLEOTIDE SEQUENCE [LARGE SCALE GENOMIC DNA]</scope>
    <source>
        <strain evidence="2 3">BYS171W</strain>
    </source>
</reference>
<dbReference type="InterPro" id="IPR036873">
    <property type="entry name" value="Rhodanese-like_dom_sf"/>
</dbReference>
<organism evidence="2 3">
    <name type="scientific">Asticcacaulis aquaticus</name>
    <dbReference type="NCBI Taxonomy" id="2984212"/>
    <lineage>
        <taxon>Bacteria</taxon>
        <taxon>Pseudomonadati</taxon>
        <taxon>Pseudomonadota</taxon>
        <taxon>Alphaproteobacteria</taxon>
        <taxon>Caulobacterales</taxon>
        <taxon>Caulobacteraceae</taxon>
        <taxon>Asticcacaulis</taxon>
    </lineage>
</organism>
<name>A0ABT5HTK2_9CAUL</name>
<dbReference type="SMART" id="SM00450">
    <property type="entry name" value="RHOD"/>
    <property type="match status" value="1"/>
</dbReference>
<evidence type="ECO:0000313" key="3">
    <source>
        <dbReference type="Proteomes" id="UP001214854"/>
    </source>
</evidence>
<dbReference type="PANTHER" id="PTHR44086">
    <property type="entry name" value="THIOSULFATE SULFURTRANSFERASE RDL2, MITOCHONDRIAL-RELATED"/>
    <property type="match status" value="1"/>
</dbReference>
<dbReference type="PROSITE" id="PS50206">
    <property type="entry name" value="RHODANESE_3"/>
    <property type="match status" value="1"/>
</dbReference>
<gene>
    <name evidence="2" type="ORF">PQU92_08920</name>
</gene>
<dbReference type="PANTHER" id="PTHR44086:SF10">
    <property type="entry name" value="THIOSULFATE SULFURTRANSFERASE_RHODANESE-LIKE DOMAIN-CONTAINING PROTEIN 3"/>
    <property type="match status" value="1"/>
</dbReference>
<evidence type="ECO:0000313" key="2">
    <source>
        <dbReference type="EMBL" id="MDC7683395.1"/>
    </source>
</evidence>
<sequence length="103" mass="11093">MSVRNLTPAEVQTALESGQIHLIDVREDYEFEQARIAGSVNQPLSTFHPGELPQDGKEIIFMCAGGVRSLRAIEAAQAFGINADAHLAPGIRGWIAEGLPVEP</sequence>
<dbReference type="InterPro" id="IPR001763">
    <property type="entry name" value="Rhodanese-like_dom"/>
</dbReference>
<dbReference type="Proteomes" id="UP001214854">
    <property type="component" value="Unassembled WGS sequence"/>
</dbReference>
<dbReference type="Pfam" id="PF00581">
    <property type="entry name" value="Rhodanese"/>
    <property type="match status" value="1"/>
</dbReference>
<dbReference type="Gene3D" id="3.40.250.10">
    <property type="entry name" value="Rhodanese-like domain"/>
    <property type="match status" value="1"/>
</dbReference>
<dbReference type="SUPFAM" id="SSF52821">
    <property type="entry name" value="Rhodanese/Cell cycle control phosphatase"/>
    <property type="match status" value="1"/>
</dbReference>
<protein>
    <submittedName>
        <fullName evidence="2">Rhodanese-like domain-containing protein</fullName>
    </submittedName>
</protein>
<keyword evidence="3" id="KW-1185">Reference proteome</keyword>
<dbReference type="EMBL" id="JAQQKX010000006">
    <property type="protein sequence ID" value="MDC7683395.1"/>
    <property type="molecule type" value="Genomic_DNA"/>
</dbReference>
<evidence type="ECO:0000259" key="1">
    <source>
        <dbReference type="PROSITE" id="PS50206"/>
    </source>
</evidence>
<proteinExistence type="predicted"/>